<name>A0A2A6CQ95_PRIPA</name>
<dbReference type="OrthoDB" id="5867138at2759"/>
<dbReference type="EnsemblMetazoa" id="PPA07137.1">
    <property type="protein sequence ID" value="PPA07137.1"/>
    <property type="gene ID" value="WBGene00096691"/>
</dbReference>
<reference evidence="2" key="1">
    <citation type="journal article" date="2008" name="Nat. Genet.">
        <title>The Pristionchus pacificus genome provides a unique perspective on nematode lifestyle and parasitism.</title>
        <authorList>
            <person name="Dieterich C."/>
            <person name="Clifton S.W."/>
            <person name="Schuster L.N."/>
            <person name="Chinwalla A."/>
            <person name="Delehaunty K."/>
            <person name="Dinkelacker I."/>
            <person name="Fulton L."/>
            <person name="Fulton R."/>
            <person name="Godfrey J."/>
            <person name="Minx P."/>
            <person name="Mitreva M."/>
            <person name="Roeseler W."/>
            <person name="Tian H."/>
            <person name="Witte H."/>
            <person name="Yang S.P."/>
            <person name="Wilson R.K."/>
            <person name="Sommer R.J."/>
        </authorList>
    </citation>
    <scope>NUCLEOTIDE SEQUENCE [LARGE SCALE GENOMIC DNA]</scope>
    <source>
        <strain evidence="2">PS312</strain>
    </source>
</reference>
<proteinExistence type="predicted"/>
<evidence type="ECO:0000313" key="2">
    <source>
        <dbReference type="Proteomes" id="UP000005239"/>
    </source>
</evidence>
<accession>A0A2A6CQ95</accession>
<organism evidence="1 2">
    <name type="scientific">Pristionchus pacificus</name>
    <name type="common">Parasitic nematode worm</name>
    <dbReference type="NCBI Taxonomy" id="54126"/>
    <lineage>
        <taxon>Eukaryota</taxon>
        <taxon>Metazoa</taxon>
        <taxon>Ecdysozoa</taxon>
        <taxon>Nematoda</taxon>
        <taxon>Chromadorea</taxon>
        <taxon>Rhabditida</taxon>
        <taxon>Rhabditina</taxon>
        <taxon>Diplogasteromorpha</taxon>
        <taxon>Diplogasteroidea</taxon>
        <taxon>Neodiplogasteridae</taxon>
        <taxon>Pristionchus</taxon>
    </lineage>
</organism>
<gene>
    <name evidence="1" type="primary">WBGene00096691</name>
</gene>
<reference evidence="1" key="2">
    <citation type="submission" date="2022-06" db="UniProtKB">
        <authorList>
            <consortium name="EnsemblMetazoa"/>
        </authorList>
    </citation>
    <scope>IDENTIFICATION</scope>
    <source>
        <strain evidence="1">PS312</strain>
    </source>
</reference>
<dbReference type="AlphaFoldDB" id="A0A2A6CQ95"/>
<sequence length="194" mass="21545">MPTSPLVYTINCASLMLSVAQFCVASSIFDFIVVNRLYYAANDEAPLIDPKYAIIYFIFPLLSSAISLWTLTVPNMPRSIQAFISRHPFSVAVAHGTLLGAASIAFAFCSLTSAQLSLSVGYHAYKGVPLQFEGSSVWYLNRLRSSTVLFGLQSILTLSQIGLLYMGLKCRYTMIEPHSIEKEHTMKSQFRKNP</sequence>
<dbReference type="Proteomes" id="UP000005239">
    <property type="component" value="Unassembled WGS sequence"/>
</dbReference>
<accession>A0A8R1Y6H1</accession>
<protein>
    <submittedName>
        <fullName evidence="1">Uncharacterized protein</fullName>
    </submittedName>
</protein>
<evidence type="ECO:0000313" key="1">
    <source>
        <dbReference type="EnsemblMetazoa" id="PPA07137.1"/>
    </source>
</evidence>
<keyword evidence="2" id="KW-1185">Reference proteome</keyword>